<sequence>MSDSELASMEVSRAADQTGSFLSAASVPSPDPPFPTASTPTFSGDADVESKAVSVASNDCGPARSSPAEASPAKPAATSTSTLETSPATSHMASASDSLTCSGTSLASESWVSSVPSTTFGTADLENDLPPVLTFKGVSVTLENNSVWKQFYGCGTEMILTKPGRRMFPYCRYRLAGLDPDQQYSLVLSIVPSGQFRYRWSATKWEVHGPAEHQGQGLIRAFPHHYSPCRGSEWMNGLVSFYKLKLTNNAQDQDGHIILHSMHRYIPRLHVIPVLDGAKPTAEQPVVMGPESMTFTFPQTEFMAVTTYQNFRITQLKINHNPFAKGFREDGHNPRLQRVSAEAQPAVKTEPQAPVLKPAAEPSEDKQDAVDLSSTKSHSVPASPSPVPETRLVLKPIMSNPAGPDDLYVPCIRGPHSLGELVLVQKSDEPKEEPVAVSVTPEQQPGSKTWTLPKARRLTPAFSTSTPSSTPRYRKKRKRINRRWANSRGRDWKAAAASPTVAHSPSSTVAMQPELDDVEGLLFVSFTSKEALEGHVRDKSASSPASPVSLTTPPETKRTSEKLEVTPETDQEKIARLEAVLLNDLRVLKHRQVIHPVLQEVGLKLSSLDPSKPIDLQYLGVRLPPPPPPPPNPPEQNSAAAPSPGDEGLTFISRTGKTSDVTKIKGWKNKFTRSKETSPPHSEGLQKNLSAFCSNMLDEYLESEAQQISERAAAFSTDPEGSVAYQLPAKSSSYVKTLDSVLKQRHAASRPPAKANRPCPLSHKPLLYSALTSPPPPLASPENPKEAEPQSKPQSPSSNTQPAAASGFVCTADVPQRSPVHLSSAFQRPALGFGLSHGVNLKASGLTKFQVRLLQMEMRAMREGARRTQLTADRLSMALSVILTKQMTTGQISKTVPFPKTKPAVPACGRAFCRLGCVCSSLQHASRGPLHCRRPECMFGCACFKRKITKQQTAAADESEPQTSPVYSLTNMEHAVQPLPGSHVNKLWNRNVHDEDPEPLCTPKSSPVCVVPPKVPRRCIPPRPVLPIREEDKDPVYKYLESMMTCARVRAFDSKPPPEVTMELKIPDEEAVGAEAAPGAATKPQNHTDHLQNSAVPTVRKAAEKPSQETTAGESEAKKQIQIQSACQWKKDRTMVLEALCERMNQNRLSQRFYVGPYCISPVTKIFMRKPSGSLVTYR</sequence>
<proteinExistence type="predicted"/>
<feature type="compositionally biased region" description="Low complexity" evidence="7">
    <location>
        <begin position="62"/>
        <end position="82"/>
    </location>
</feature>
<dbReference type="PROSITE" id="PS50252">
    <property type="entry name" value="TBOX_3"/>
    <property type="match status" value="1"/>
</dbReference>
<feature type="region of interest" description="Disordered" evidence="7">
    <location>
        <begin position="1"/>
        <end position="96"/>
    </location>
</feature>
<dbReference type="SUPFAM" id="SSF49417">
    <property type="entry name" value="p53-like transcription factors"/>
    <property type="match status" value="1"/>
</dbReference>
<evidence type="ECO:0000256" key="2">
    <source>
        <dbReference type="ARBA" id="ARBA00023015"/>
    </source>
</evidence>
<keyword evidence="2" id="KW-0805">Transcription regulation</keyword>
<dbReference type="PRINTS" id="PR00937">
    <property type="entry name" value="TBOX"/>
</dbReference>
<keyword evidence="4" id="KW-0804">Transcription</keyword>
<keyword evidence="5 6" id="KW-0539">Nucleus</keyword>
<dbReference type="PANTHER" id="PTHR11267:SF104">
    <property type="entry name" value="T-BOX TRANSCRIPTION FACTOR TBX1"/>
    <property type="match status" value="1"/>
</dbReference>
<dbReference type="CDD" id="cd20195">
    <property type="entry name" value="T-box_MGA-like"/>
    <property type="match status" value="1"/>
</dbReference>
<evidence type="ECO:0000256" key="4">
    <source>
        <dbReference type="ARBA" id="ARBA00023163"/>
    </source>
</evidence>
<dbReference type="InterPro" id="IPR008967">
    <property type="entry name" value="p53-like_TF_DNA-bd_sf"/>
</dbReference>
<feature type="region of interest" description="Disordered" evidence="7">
    <location>
        <begin position="743"/>
        <end position="805"/>
    </location>
</feature>
<feature type="region of interest" description="Disordered" evidence="7">
    <location>
        <begin position="534"/>
        <end position="569"/>
    </location>
</feature>
<evidence type="ECO:0000259" key="8">
    <source>
        <dbReference type="PROSITE" id="PS50252"/>
    </source>
</evidence>
<dbReference type="Gene3D" id="2.60.40.820">
    <property type="entry name" value="Transcription factor, T-box"/>
    <property type="match status" value="1"/>
</dbReference>
<keyword evidence="1" id="KW-0217">Developmental protein</keyword>
<comment type="subcellular location">
    <subcellularLocation>
        <location evidence="6">Nucleus</location>
    </subcellularLocation>
</comment>
<evidence type="ECO:0000256" key="7">
    <source>
        <dbReference type="SAM" id="MobiDB-lite"/>
    </source>
</evidence>
<dbReference type="Proteomes" id="UP000694891">
    <property type="component" value="Unplaced"/>
</dbReference>
<dbReference type="GO" id="GO:0000785">
    <property type="term" value="C:chromatin"/>
    <property type="evidence" value="ECO:0007669"/>
    <property type="project" value="TreeGrafter"/>
</dbReference>
<feature type="compositionally biased region" description="Low complexity" evidence="7">
    <location>
        <begin position="635"/>
        <end position="644"/>
    </location>
</feature>
<dbReference type="CTD" id="108180286"/>
<evidence type="ECO:0000313" key="10">
    <source>
        <dbReference type="RefSeq" id="XP_008283703.1"/>
    </source>
</evidence>
<name>A0A9Y4K3J0_9TELE</name>
<feature type="region of interest" description="Disordered" evidence="7">
    <location>
        <begin position="460"/>
        <end position="508"/>
    </location>
</feature>
<dbReference type="SMART" id="SM00425">
    <property type="entry name" value="TBOX"/>
    <property type="match status" value="1"/>
</dbReference>
<dbReference type="Pfam" id="PF16059">
    <property type="entry name" value="MGA_dom"/>
    <property type="match status" value="1"/>
</dbReference>
<feature type="compositionally biased region" description="Basic residues" evidence="7">
    <location>
        <begin position="472"/>
        <end position="482"/>
    </location>
</feature>
<gene>
    <name evidence="10" type="primary">mgab</name>
</gene>
<feature type="compositionally biased region" description="Polar residues" evidence="7">
    <location>
        <begin position="83"/>
        <end position="96"/>
    </location>
</feature>
<dbReference type="GO" id="GO:0005634">
    <property type="term" value="C:nucleus"/>
    <property type="evidence" value="ECO:0007669"/>
    <property type="project" value="UniProtKB-SubCell"/>
</dbReference>
<feature type="non-terminal residue" evidence="10">
    <location>
        <position position="1179"/>
    </location>
</feature>
<feature type="compositionally biased region" description="Polar residues" evidence="7">
    <location>
        <begin position="541"/>
        <end position="554"/>
    </location>
</feature>
<reference evidence="10" key="1">
    <citation type="submission" date="2025-08" db="UniProtKB">
        <authorList>
            <consortium name="RefSeq"/>
        </authorList>
    </citation>
    <scope>IDENTIFICATION</scope>
</reference>
<feature type="region of interest" description="Disordered" evidence="7">
    <location>
        <begin position="339"/>
        <end position="388"/>
    </location>
</feature>
<evidence type="ECO:0000256" key="5">
    <source>
        <dbReference type="ARBA" id="ARBA00023242"/>
    </source>
</evidence>
<dbReference type="InterPro" id="IPR001699">
    <property type="entry name" value="TF_T-box"/>
</dbReference>
<dbReference type="GO" id="GO:0000981">
    <property type="term" value="F:DNA-binding transcription factor activity, RNA polymerase II-specific"/>
    <property type="evidence" value="ECO:0007669"/>
    <property type="project" value="TreeGrafter"/>
</dbReference>
<protein>
    <submittedName>
        <fullName evidence="10">MAX gene-associated protein</fullName>
    </submittedName>
</protein>
<feature type="region of interest" description="Disordered" evidence="7">
    <location>
        <begin position="1074"/>
        <end position="1119"/>
    </location>
</feature>
<accession>A0A9Y4K3J0</accession>
<dbReference type="PANTHER" id="PTHR11267">
    <property type="entry name" value="T-BOX PROTEIN-RELATED"/>
    <property type="match status" value="1"/>
</dbReference>
<dbReference type="GO" id="GO:0045893">
    <property type="term" value="P:positive regulation of DNA-templated transcription"/>
    <property type="evidence" value="ECO:0007669"/>
    <property type="project" value="InterPro"/>
</dbReference>
<evidence type="ECO:0000256" key="6">
    <source>
        <dbReference type="PROSITE-ProRule" id="PRU00201"/>
    </source>
</evidence>
<dbReference type="Pfam" id="PF00907">
    <property type="entry name" value="T-box"/>
    <property type="match status" value="1"/>
</dbReference>
<dbReference type="GO" id="GO:0001708">
    <property type="term" value="P:cell fate specification"/>
    <property type="evidence" value="ECO:0007669"/>
    <property type="project" value="TreeGrafter"/>
</dbReference>
<dbReference type="GO" id="GO:0000978">
    <property type="term" value="F:RNA polymerase II cis-regulatory region sequence-specific DNA binding"/>
    <property type="evidence" value="ECO:0007669"/>
    <property type="project" value="InterPro"/>
</dbReference>
<feature type="domain" description="T-box" evidence="8">
    <location>
        <begin position="142"/>
        <end position="329"/>
    </location>
</feature>
<evidence type="ECO:0000313" key="9">
    <source>
        <dbReference type="Proteomes" id="UP000694891"/>
    </source>
</evidence>
<dbReference type="InterPro" id="IPR032060">
    <property type="entry name" value="MGA_dom"/>
</dbReference>
<dbReference type="RefSeq" id="XP_008283703.1">
    <property type="nucleotide sequence ID" value="XM_008285481.1"/>
</dbReference>
<dbReference type="InterPro" id="IPR036960">
    <property type="entry name" value="T-box_sf"/>
</dbReference>
<dbReference type="AlphaFoldDB" id="A0A9Y4K3J0"/>
<comment type="caution">
    <text evidence="6">Lacks conserved residue(s) required for the propagation of feature annotation.</text>
</comment>
<feature type="region of interest" description="Disordered" evidence="7">
    <location>
        <begin position="619"/>
        <end position="655"/>
    </location>
</feature>
<feature type="compositionally biased region" description="Low complexity" evidence="7">
    <location>
        <begin position="460"/>
        <end position="471"/>
    </location>
</feature>
<organism evidence="9 10">
    <name type="scientific">Stegastes partitus</name>
    <name type="common">bicolor damselfish</name>
    <dbReference type="NCBI Taxonomy" id="144197"/>
    <lineage>
        <taxon>Eukaryota</taxon>
        <taxon>Metazoa</taxon>
        <taxon>Chordata</taxon>
        <taxon>Craniata</taxon>
        <taxon>Vertebrata</taxon>
        <taxon>Euteleostomi</taxon>
        <taxon>Actinopterygii</taxon>
        <taxon>Neopterygii</taxon>
        <taxon>Teleostei</taxon>
        <taxon>Neoteleostei</taxon>
        <taxon>Acanthomorphata</taxon>
        <taxon>Ovalentaria</taxon>
        <taxon>Pomacentridae</taxon>
        <taxon>Stegastes</taxon>
    </lineage>
</organism>
<feature type="compositionally biased region" description="Polar residues" evidence="7">
    <location>
        <begin position="791"/>
        <end position="803"/>
    </location>
</feature>
<feature type="compositionally biased region" description="Pro residues" evidence="7">
    <location>
        <begin position="623"/>
        <end position="634"/>
    </location>
</feature>
<feature type="compositionally biased region" description="Basic and acidic residues" evidence="7">
    <location>
        <begin position="555"/>
        <end position="569"/>
    </location>
</feature>
<keyword evidence="3 6" id="KW-0238">DNA-binding</keyword>
<dbReference type="InterPro" id="IPR046360">
    <property type="entry name" value="T-box_DNA-bd"/>
</dbReference>
<keyword evidence="9" id="KW-1185">Reference proteome</keyword>
<evidence type="ECO:0000256" key="1">
    <source>
        <dbReference type="ARBA" id="ARBA00022473"/>
    </source>
</evidence>
<evidence type="ECO:0000256" key="3">
    <source>
        <dbReference type="ARBA" id="ARBA00023125"/>
    </source>
</evidence>